<keyword evidence="5" id="KW-0479">Metal-binding</keyword>
<dbReference type="GO" id="GO:0008270">
    <property type="term" value="F:zinc ion binding"/>
    <property type="evidence" value="ECO:0007669"/>
    <property type="project" value="UniProtKB-KW"/>
</dbReference>
<evidence type="ECO:0000313" key="14">
    <source>
        <dbReference type="Proteomes" id="UP000467840"/>
    </source>
</evidence>
<dbReference type="PANTHER" id="PTHR10361">
    <property type="entry name" value="SODIUM-BILE ACID COTRANSPORTER"/>
    <property type="match status" value="1"/>
</dbReference>
<comment type="subcellular location">
    <subcellularLocation>
        <location evidence="2">Membrane</location>
        <topology evidence="2">Multi-pass membrane protein</topology>
    </subcellularLocation>
    <subcellularLocation>
        <location evidence="1">Plastid</location>
        <location evidence="1">Chloroplast envelope</location>
    </subcellularLocation>
</comment>
<keyword evidence="8 11" id="KW-1133">Transmembrane helix</keyword>
<feature type="transmembrane region" description="Helical" evidence="11">
    <location>
        <begin position="208"/>
        <end position="228"/>
    </location>
</feature>
<keyword evidence="6" id="KW-0863">Zinc-finger</keyword>
<feature type="transmembrane region" description="Helical" evidence="11">
    <location>
        <begin position="171"/>
        <end position="196"/>
    </location>
</feature>
<feature type="compositionally biased region" description="Basic and acidic residues" evidence="10">
    <location>
        <begin position="356"/>
        <end position="365"/>
    </location>
</feature>
<keyword evidence="4 11" id="KW-0812">Transmembrane</keyword>
<dbReference type="SUPFAM" id="SSF57903">
    <property type="entry name" value="FYVE/PHD zinc finger"/>
    <property type="match status" value="1"/>
</dbReference>
<evidence type="ECO:0000256" key="11">
    <source>
        <dbReference type="SAM" id="Phobius"/>
    </source>
</evidence>
<evidence type="ECO:0000256" key="5">
    <source>
        <dbReference type="ARBA" id="ARBA00022723"/>
    </source>
</evidence>
<gene>
    <name evidence="13" type="ORF">GH714_002151</name>
</gene>
<evidence type="ECO:0000256" key="6">
    <source>
        <dbReference type="ARBA" id="ARBA00022771"/>
    </source>
</evidence>
<feature type="domain" description="PHD-type" evidence="12">
    <location>
        <begin position="400"/>
        <end position="528"/>
    </location>
</feature>
<dbReference type="PROSITE" id="PS51805">
    <property type="entry name" value="EPHD"/>
    <property type="match status" value="1"/>
</dbReference>
<evidence type="ECO:0000256" key="8">
    <source>
        <dbReference type="ARBA" id="ARBA00022989"/>
    </source>
</evidence>
<dbReference type="InterPro" id="IPR001965">
    <property type="entry name" value="Znf_PHD"/>
</dbReference>
<keyword evidence="14" id="KW-1185">Reference proteome</keyword>
<dbReference type="AlphaFoldDB" id="A0A6A6KFV3"/>
<dbReference type="Proteomes" id="UP000467840">
    <property type="component" value="Chromosome 8"/>
</dbReference>
<comment type="similarity">
    <text evidence="3">Belongs to the bile acid:sodium symporter (BASS) (TC 2.A.28) family.</text>
</comment>
<dbReference type="PANTHER" id="PTHR10361:SF28">
    <property type="entry name" value="P3 PROTEIN-RELATED"/>
    <property type="match status" value="1"/>
</dbReference>
<evidence type="ECO:0000259" key="12">
    <source>
        <dbReference type="PROSITE" id="PS51805"/>
    </source>
</evidence>
<dbReference type="SMART" id="SM00249">
    <property type="entry name" value="PHD"/>
    <property type="match status" value="2"/>
</dbReference>
<dbReference type="CDD" id="cd15571">
    <property type="entry name" value="ePHD"/>
    <property type="match status" value="1"/>
</dbReference>
<protein>
    <recommendedName>
        <fullName evidence="12">PHD-type domain-containing protein</fullName>
    </recommendedName>
</protein>
<dbReference type="InterPro" id="IPR034732">
    <property type="entry name" value="EPHD"/>
</dbReference>
<dbReference type="Gene3D" id="3.30.40.10">
    <property type="entry name" value="Zinc/RING finger domain, C3HC4 (zinc finger)"/>
    <property type="match status" value="1"/>
</dbReference>
<keyword evidence="7" id="KW-0862">Zinc</keyword>
<dbReference type="InterPro" id="IPR038770">
    <property type="entry name" value="Na+/solute_symporter_sf"/>
</dbReference>
<proteinExistence type="inferred from homology"/>
<evidence type="ECO:0000256" key="9">
    <source>
        <dbReference type="ARBA" id="ARBA00023136"/>
    </source>
</evidence>
<evidence type="ECO:0000256" key="3">
    <source>
        <dbReference type="ARBA" id="ARBA00006528"/>
    </source>
</evidence>
<dbReference type="InterPro" id="IPR013083">
    <property type="entry name" value="Znf_RING/FYVE/PHD"/>
</dbReference>
<dbReference type="Pfam" id="PF13832">
    <property type="entry name" value="zf-HC5HC2H_2"/>
    <property type="match status" value="1"/>
</dbReference>
<dbReference type="InterPro" id="IPR011011">
    <property type="entry name" value="Znf_FYVE_PHD"/>
</dbReference>
<dbReference type="GO" id="GO:0016020">
    <property type="term" value="C:membrane"/>
    <property type="evidence" value="ECO:0007669"/>
    <property type="project" value="UniProtKB-SubCell"/>
</dbReference>
<evidence type="ECO:0000256" key="2">
    <source>
        <dbReference type="ARBA" id="ARBA00004141"/>
    </source>
</evidence>
<sequence length="550" mass="59529">MGIVGLLVGARKASSFNWVTPKWTILGISLTMLGMGMTLTFDDLRTAFAMPKELMSGFVLQYSVMPISGFLVSKLLNLPSHYAAGLILVGCCPGGTASNIVTYIARGNVALSVLMTAASTLAAVIMTPFLTAKLAGQFVAVDAAGLLISTMQVVLLPVLAGAFLNQYFQGLVKFVSPLMPPIAVATVAVLCGNAIAQSASSILMSGKQVVLAASLLHASGFFFGYVLARVLGLDVASSRTISIEVGMQNSVLGVVLATQHFGNPLTAVPCAVSSKRKESRHSLLPEPTEVASAAAYCLPAKKRVWALQPDLVSGKPLLTFDLNVEYTSYFDKEIKANEDGKETPLPITTNQPVEPHPQEKEHEEVPLLNDNSQSQFIKTTSQEEKEGNNVEEEEDDDDDGIVCAICQSTDGDPADPIVFCDGCDLMVHTTCYGNPLIKGVPEVLVPEVFFEDPDGREGINYSKVPKRRWEGKCYVCKSRKGCAIQCSEHKCPLAFHVTCGLKEDLCIEYKEGKRKVETIVAGFCKSHTELWKKQQRTGKFKIVAREEHKK</sequence>
<dbReference type="Pfam" id="PF01758">
    <property type="entry name" value="SBF"/>
    <property type="match status" value="1"/>
</dbReference>
<evidence type="ECO:0000256" key="1">
    <source>
        <dbReference type="ARBA" id="ARBA00004119"/>
    </source>
</evidence>
<dbReference type="Pfam" id="PF00628">
    <property type="entry name" value="PHD"/>
    <property type="match status" value="1"/>
</dbReference>
<feature type="region of interest" description="Disordered" evidence="10">
    <location>
        <begin position="335"/>
        <end position="372"/>
    </location>
</feature>
<dbReference type="Gene3D" id="1.20.1530.20">
    <property type="match status" value="1"/>
</dbReference>
<feature type="transmembrane region" description="Helical" evidence="11">
    <location>
        <begin position="143"/>
        <end position="164"/>
    </location>
</feature>
<comment type="caution">
    <text evidence="13">The sequence shown here is derived from an EMBL/GenBank/DDBJ whole genome shotgun (WGS) entry which is preliminary data.</text>
</comment>
<accession>A0A6A6KFV3</accession>
<keyword evidence="9 11" id="KW-0472">Membrane</keyword>
<dbReference type="InterPro" id="IPR002657">
    <property type="entry name" value="BilAc:Na_symport/Acr3"/>
</dbReference>
<feature type="transmembrane region" description="Helical" evidence="11">
    <location>
        <begin position="54"/>
        <end position="76"/>
    </location>
</feature>
<feature type="transmembrane region" description="Helical" evidence="11">
    <location>
        <begin position="82"/>
        <end position="102"/>
    </location>
</feature>
<dbReference type="EMBL" id="JAAGAX010000016">
    <property type="protein sequence ID" value="KAF2287657.1"/>
    <property type="molecule type" value="Genomic_DNA"/>
</dbReference>
<feature type="transmembrane region" description="Helical" evidence="11">
    <location>
        <begin position="109"/>
        <end position="131"/>
    </location>
</feature>
<feature type="transmembrane region" description="Helical" evidence="11">
    <location>
        <begin position="25"/>
        <end position="42"/>
    </location>
</feature>
<dbReference type="GO" id="GO:0005634">
    <property type="term" value="C:nucleus"/>
    <property type="evidence" value="ECO:0007669"/>
    <property type="project" value="UniProtKB-ARBA"/>
</dbReference>
<evidence type="ECO:0000256" key="4">
    <source>
        <dbReference type="ARBA" id="ARBA00022692"/>
    </source>
</evidence>
<name>A0A6A6KFV3_HEVBR</name>
<evidence type="ECO:0000256" key="7">
    <source>
        <dbReference type="ARBA" id="ARBA00022833"/>
    </source>
</evidence>
<dbReference type="InterPro" id="IPR019787">
    <property type="entry name" value="Znf_PHD-finger"/>
</dbReference>
<evidence type="ECO:0000313" key="13">
    <source>
        <dbReference type="EMBL" id="KAF2287657.1"/>
    </source>
</evidence>
<evidence type="ECO:0000256" key="10">
    <source>
        <dbReference type="SAM" id="MobiDB-lite"/>
    </source>
</evidence>
<reference evidence="13 14" key="1">
    <citation type="journal article" date="2020" name="Mol. Plant">
        <title>The Chromosome-Based Rubber Tree Genome Provides New Insights into Spurge Genome Evolution and Rubber Biosynthesis.</title>
        <authorList>
            <person name="Liu J."/>
            <person name="Shi C."/>
            <person name="Shi C.C."/>
            <person name="Li W."/>
            <person name="Zhang Q.J."/>
            <person name="Zhang Y."/>
            <person name="Li K."/>
            <person name="Lu H.F."/>
            <person name="Shi C."/>
            <person name="Zhu S.T."/>
            <person name="Xiao Z.Y."/>
            <person name="Nan H."/>
            <person name="Yue Y."/>
            <person name="Zhu X.G."/>
            <person name="Wu Y."/>
            <person name="Hong X.N."/>
            <person name="Fan G.Y."/>
            <person name="Tong Y."/>
            <person name="Zhang D."/>
            <person name="Mao C.L."/>
            <person name="Liu Y.L."/>
            <person name="Hao S.J."/>
            <person name="Liu W.Q."/>
            <person name="Lv M.Q."/>
            <person name="Zhang H.B."/>
            <person name="Liu Y."/>
            <person name="Hu-Tang G.R."/>
            <person name="Wang J.P."/>
            <person name="Wang J.H."/>
            <person name="Sun Y.H."/>
            <person name="Ni S.B."/>
            <person name="Chen W.B."/>
            <person name="Zhang X.C."/>
            <person name="Jiao Y.N."/>
            <person name="Eichler E.E."/>
            <person name="Li G.H."/>
            <person name="Liu X."/>
            <person name="Gao L.Z."/>
        </authorList>
    </citation>
    <scope>NUCLEOTIDE SEQUENCE [LARGE SCALE GENOMIC DNA]</scope>
    <source>
        <strain evidence="14">cv. GT1</strain>
        <tissue evidence="13">Leaf</tissue>
    </source>
</reference>
<dbReference type="GO" id="GO:0009941">
    <property type="term" value="C:chloroplast envelope"/>
    <property type="evidence" value="ECO:0007669"/>
    <property type="project" value="UniProtKB-SubCell"/>
</dbReference>
<organism evidence="13 14">
    <name type="scientific">Hevea brasiliensis</name>
    <name type="common">Para rubber tree</name>
    <name type="synonym">Siphonia brasiliensis</name>
    <dbReference type="NCBI Taxonomy" id="3981"/>
    <lineage>
        <taxon>Eukaryota</taxon>
        <taxon>Viridiplantae</taxon>
        <taxon>Streptophyta</taxon>
        <taxon>Embryophyta</taxon>
        <taxon>Tracheophyta</taxon>
        <taxon>Spermatophyta</taxon>
        <taxon>Magnoliopsida</taxon>
        <taxon>eudicotyledons</taxon>
        <taxon>Gunneridae</taxon>
        <taxon>Pentapetalae</taxon>
        <taxon>rosids</taxon>
        <taxon>fabids</taxon>
        <taxon>Malpighiales</taxon>
        <taxon>Euphorbiaceae</taxon>
        <taxon>Crotonoideae</taxon>
        <taxon>Micrandreae</taxon>
        <taxon>Hevea</taxon>
    </lineage>
</organism>
<dbReference type="InterPro" id="IPR004710">
    <property type="entry name" value="Bilac:Na_transpt"/>
</dbReference>